<dbReference type="InterPro" id="IPR001190">
    <property type="entry name" value="SRCR"/>
</dbReference>
<dbReference type="STRING" id="1036808.A0A0C2YTZ7"/>
<dbReference type="InterPro" id="IPR050339">
    <property type="entry name" value="CC_SR_Kinase"/>
</dbReference>
<evidence type="ECO:0000256" key="4">
    <source>
        <dbReference type="ARBA" id="ARBA00022840"/>
    </source>
</evidence>
<dbReference type="Gene3D" id="1.10.510.10">
    <property type="entry name" value="Transferase(Phosphotransferase) domain 1"/>
    <property type="match status" value="1"/>
</dbReference>
<protein>
    <recommendedName>
        <fullName evidence="10">Protein kinase domain-containing protein</fullName>
    </recommendedName>
</protein>
<evidence type="ECO:0000256" key="2">
    <source>
        <dbReference type="ARBA" id="ARBA00022741"/>
    </source>
</evidence>
<dbReference type="HOGENOM" id="CLU_138097_0_0_1"/>
<evidence type="ECO:0000259" key="6">
    <source>
        <dbReference type="PROSITE" id="PS50011"/>
    </source>
</evidence>
<accession>A0A0C2YTZ7</accession>
<dbReference type="GO" id="GO:0005524">
    <property type="term" value="F:ATP binding"/>
    <property type="evidence" value="ECO:0007669"/>
    <property type="project" value="UniProtKB-KW"/>
</dbReference>
<dbReference type="GO" id="GO:0004672">
    <property type="term" value="F:protein kinase activity"/>
    <property type="evidence" value="ECO:0007669"/>
    <property type="project" value="InterPro"/>
</dbReference>
<evidence type="ECO:0000313" key="8">
    <source>
        <dbReference type="EMBL" id="KIM53128.1"/>
    </source>
</evidence>
<evidence type="ECO:0000256" key="1">
    <source>
        <dbReference type="ARBA" id="ARBA00022679"/>
    </source>
</evidence>
<keyword evidence="2" id="KW-0547">Nucleotide-binding</keyword>
<evidence type="ECO:0000256" key="5">
    <source>
        <dbReference type="ARBA" id="ARBA00037982"/>
    </source>
</evidence>
<dbReference type="InterPro" id="IPR000719">
    <property type="entry name" value="Prot_kinase_dom"/>
</dbReference>
<keyword evidence="9" id="KW-1185">Reference proteome</keyword>
<dbReference type="SMART" id="SM00220">
    <property type="entry name" value="S_TKc"/>
    <property type="match status" value="1"/>
</dbReference>
<keyword evidence="1" id="KW-0808">Transferase</keyword>
<feature type="domain" description="SRCR" evidence="7">
    <location>
        <begin position="65"/>
        <end position="113"/>
    </location>
</feature>
<dbReference type="PROSITE" id="PS50011">
    <property type="entry name" value="PROTEIN_KINASE_DOM"/>
    <property type="match status" value="1"/>
</dbReference>
<dbReference type="GO" id="GO:0005634">
    <property type="term" value="C:nucleus"/>
    <property type="evidence" value="ECO:0007669"/>
    <property type="project" value="TreeGrafter"/>
</dbReference>
<keyword evidence="3" id="KW-0418">Kinase</keyword>
<reference evidence="8 9" key="1">
    <citation type="submission" date="2014-04" db="EMBL/GenBank/DDBJ databases">
        <authorList>
            <consortium name="DOE Joint Genome Institute"/>
            <person name="Kuo A."/>
            <person name="Kohler A."/>
            <person name="Nagy L.G."/>
            <person name="Floudas D."/>
            <person name="Copeland A."/>
            <person name="Barry K.W."/>
            <person name="Cichocki N."/>
            <person name="Veneault-Fourrey C."/>
            <person name="LaButti K."/>
            <person name="Lindquist E.A."/>
            <person name="Lipzen A."/>
            <person name="Lundell T."/>
            <person name="Morin E."/>
            <person name="Murat C."/>
            <person name="Sun H."/>
            <person name="Tunlid A."/>
            <person name="Henrissat B."/>
            <person name="Grigoriev I.V."/>
            <person name="Hibbett D.S."/>
            <person name="Martin F."/>
            <person name="Nordberg H.P."/>
            <person name="Cantor M.N."/>
            <person name="Hua S.X."/>
        </authorList>
    </citation>
    <scope>NUCLEOTIDE SEQUENCE [LARGE SCALE GENOMIC DNA]</scope>
    <source>
        <strain evidence="8 9">Foug A</strain>
    </source>
</reference>
<dbReference type="OrthoDB" id="2620952at2759"/>
<proteinExistence type="inferred from homology"/>
<dbReference type="AlphaFoldDB" id="A0A0C2YTZ7"/>
<dbReference type="PANTHER" id="PTHR11042">
    <property type="entry name" value="EUKARYOTIC TRANSLATION INITIATION FACTOR 2-ALPHA KINASE EIF2-ALPHA KINASE -RELATED"/>
    <property type="match status" value="1"/>
</dbReference>
<reference evidence="9" key="2">
    <citation type="submission" date="2015-01" db="EMBL/GenBank/DDBJ databases">
        <title>Evolutionary Origins and Diversification of the Mycorrhizal Mutualists.</title>
        <authorList>
            <consortium name="DOE Joint Genome Institute"/>
            <consortium name="Mycorrhizal Genomics Consortium"/>
            <person name="Kohler A."/>
            <person name="Kuo A."/>
            <person name="Nagy L.G."/>
            <person name="Floudas D."/>
            <person name="Copeland A."/>
            <person name="Barry K.W."/>
            <person name="Cichocki N."/>
            <person name="Veneault-Fourrey C."/>
            <person name="LaButti K."/>
            <person name="Lindquist E.A."/>
            <person name="Lipzen A."/>
            <person name="Lundell T."/>
            <person name="Morin E."/>
            <person name="Murat C."/>
            <person name="Riley R."/>
            <person name="Ohm R."/>
            <person name="Sun H."/>
            <person name="Tunlid A."/>
            <person name="Henrissat B."/>
            <person name="Grigoriev I.V."/>
            <person name="Hibbett D.S."/>
            <person name="Martin F."/>
        </authorList>
    </citation>
    <scope>NUCLEOTIDE SEQUENCE [LARGE SCALE GENOMIC DNA]</scope>
    <source>
        <strain evidence="9">Foug A</strain>
    </source>
</reference>
<dbReference type="EMBL" id="KN822189">
    <property type="protein sequence ID" value="KIM53128.1"/>
    <property type="molecule type" value="Genomic_DNA"/>
</dbReference>
<dbReference type="Proteomes" id="UP000053989">
    <property type="component" value="Unassembled WGS sequence"/>
</dbReference>
<comment type="similarity">
    <text evidence="5">Belongs to the protein kinase superfamily. Ser/Thr protein kinase family. GCN2 subfamily.</text>
</comment>
<evidence type="ECO:0000313" key="9">
    <source>
        <dbReference type="Proteomes" id="UP000053989"/>
    </source>
</evidence>
<dbReference type="InterPro" id="IPR008271">
    <property type="entry name" value="Ser/Thr_kinase_AS"/>
</dbReference>
<keyword evidence="4" id="KW-0067">ATP-binding</keyword>
<evidence type="ECO:0000256" key="3">
    <source>
        <dbReference type="ARBA" id="ARBA00022777"/>
    </source>
</evidence>
<dbReference type="Pfam" id="PF00069">
    <property type="entry name" value="Pkinase"/>
    <property type="match status" value="1"/>
</dbReference>
<dbReference type="GO" id="GO:0016020">
    <property type="term" value="C:membrane"/>
    <property type="evidence" value="ECO:0007669"/>
    <property type="project" value="InterPro"/>
</dbReference>
<dbReference type="PROSITE" id="PS00108">
    <property type="entry name" value="PROTEIN_KINASE_ST"/>
    <property type="match status" value="1"/>
</dbReference>
<gene>
    <name evidence="8" type="ORF">SCLCIDRAFT_139655</name>
</gene>
<evidence type="ECO:0000259" key="7">
    <source>
        <dbReference type="PROSITE" id="PS50287"/>
    </source>
</evidence>
<dbReference type="GO" id="GO:0005737">
    <property type="term" value="C:cytoplasm"/>
    <property type="evidence" value="ECO:0007669"/>
    <property type="project" value="TreeGrafter"/>
</dbReference>
<name>A0A0C2YTZ7_9AGAM</name>
<feature type="domain" description="Protein kinase" evidence="6">
    <location>
        <begin position="1"/>
        <end position="163"/>
    </location>
</feature>
<evidence type="ECO:0008006" key="10">
    <source>
        <dbReference type="Google" id="ProtNLM"/>
    </source>
</evidence>
<organism evidence="8 9">
    <name type="scientific">Scleroderma citrinum Foug A</name>
    <dbReference type="NCBI Taxonomy" id="1036808"/>
    <lineage>
        <taxon>Eukaryota</taxon>
        <taxon>Fungi</taxon>
        <taxon>Dikarya</taxon>
        <taxon>Basidiomycota</taxon>
        <taxon>Agaricomycotina</taxon>
        <taxon>Agaricomycetes</taxon>
        <taxon>Agaricomycetidae</taxon>
        <taxon>Boletales</taxon>
        <taxon>Sclerodermatineae</taxon>
        <taxon>Sclerodermataceae</taxon>
        <taxon>Scleroderma</taxon>
    </lineage>
</organism>
<dbReference type="PROSITE" id="PS50287">
    <property type="entry name" value="SRCR_2"/>
    <property type="match status" value="1"/>
</dbReference>
<dbReference type="SUPFAM" id="SSF56112">
    <property type="entry name" value="Protein kinase-like (PK-like)"/>
    <property type="match status" value="1"/>
</dbReference>
<dbReference type="InterPro" id="IPR011009">
    <property type="entry name" value="Kinase-like_dom_sf"/>
</dbReference>
<dbReference type="InParanoid" id="A0A0C2YTZ7"/>
<sequence length="163" mass="17883">MPEAGSWLTSLKNPNDKLWCVTKQLFEGIDFMHSLGVAHLDIKPGNILVPHHGGRLSIIDYNRAVRITNGRGSFRGVVGTEGYMAPEVAARSGLWNAICADLWSTGKTLKELCMRCDSSAPGREALLAISRRLMNTKPADRPKMSEVLLSMSQFENANLGTVQ</sequence>